<dbReference type="SUPFAM" id="SSF56112">
    <property type="entry name" value="Protein kinase-like (PK-like)"/>
    <property type="match status" value="1"/>
</dbReference>
<dbReference type="AlphaFoldDB" id="A0A0S4QDV9"/>
<dbReference type="EMBL" id="FAOZ01000001">
    <property type="protein sequence ID" value="CUU53651.1"/>
    <property type="molecule type" value="Genomic_DNA"/>
</dbReference>
<dbReference type="InterPro" id="IPR041726">
    <property type="entry name" value="ACAD10_11_N"/>
</dbReference>
<dbReference type="GO" id="GO:0016301">
    <property type="term" value="F:kinase activity"/>
    <property type="evidence" value="ECO:0007669"/>
    <property type="project" value="UniProtKB-KW"/>
</dbReference>
<keyword evidence="3" id="KW-1185">Reference proteome</keyword>
<dbReference type="Pfam" id="PF01636">
    <property type="entry name" value="APH"/>
    <property type="match status" value="1"/>
</dbReference>
<gene>
    <name evidence="2" type="ORF">Ga0074812_101149</name>
</gene>
<keyword evidence="2" id="KW-0418">Kinase</keyword>
<feature type="domain" description="Aminoglycoside phosphotransferase" evidence="1">
    <location>
        <begin position="46"/>
        <end position="262"/>
    </location>
</feature>
<sequence length="351" mass="38451">MVDRPVAESFITASYHQRRTLLPRDLTAICAVLTEYLPDGDRITGVRALTAGNSNETYLVEGLDLVLRLPPSEAPLLERNRVHDVVGQYRIFEEMAARHEKLPVPAVVRLEADPAVLGDQFFLMERVPGEPWSEFSAPAWTASAAESVRAAVCEQLVDAYAELHREPLDALGPAYSTREEVERWYAPVVELAGSDLREAFELLIASAPVDAAPAACHGDSKLANTLWHEGRLTALLDVEMAFNGDPRWDVANLAGMFGQPGSRGMPGMDAPGFWSGQRLVSEWSARTGRAAGDLEWFQAAARARYAAIVTYGAWLFEQGQSTDARFGEYAAVLPRMTTAALNLVRRHCAAG</sequence>
<name>A0A0S4QDV9_9ACTN</name>
<dbReference type="PANTHER" id="PTHR21310">
    <property type="entry name" value="AMINOGLYCOSIDE PHOSPHOTRANSFERASE-RELATED-RELATED"/>
    <property type="match status" value="1"/>
</dbReference>
<evidence type="ECO:0000259" key="1">
    <source>
        <dbReference type="Pfam" id="PF01636"/>
    </source>
</evidence>
<dbReference type="InterPro" id="IPR002575">
    <property type="entry name" value="Aminoglycoside_PTrfase"/>
</dbReference>
<protein>
    <submittedName>
        <fullName evidence="2">Predicted kinase, aminoglycoside phosphotransferase (APT) family</fullName>
    </submittedName>
</protein>
<evidence type="ECO:0000313" key="2">
    <source>
        <dbReference type="EMBL" id="CUU53651.1"/>
    </source>
</evidence>
<keyword evidence="2" id="KW-0808">Transferase</keyword>
<accession>A0A0S4QDV9</accession>
<reference evidence="3" key="1">
    <citation type="submission" date="2015-11" db="EMBL/GenBank/DDBJ databases">
        <authorList>
            <person name="Varghese N."/>
        </authorList>
    </citation>
    <scope>NUCLEOTIDE SEQUENCE [LARGE SCALE GENOMIC DNA]</scope>
    <source>
        <strain evidence="3">DSM 45899</strain>
    </source>
</reference>
<dbReference type="Gene3D" id="3.90.1200.10">
    <property type="match status" value="1"/>
</dbReference>
<organism evidence="2 3">
    <name type="scientific">Parafrankia irregularis</name>
    <dbReference type="NCBI Taxonomy" id="795642"/>
    <lineage>
        <taxon>Bacteria</taxon>
        <taxon>Bacillati</taxon>
        <taxon>Actinomycetota</taxon>
        <taxon>Actinomycetes</taxon>
        <taxon>Frankiales</taxon>
        <taxon>Frankiaceae</taxon>
        <taxon>Parafrankia</taxon>
    </lineage>
</organism>
<dbReference type="InterPro" id="IPR011009">
    <property type="entry name" value="Kinase-like_dom_sf"/>
</dbReference>
<dbReference type="InterPro" id="IPR051678">
    <property type="entry name" value="AGP_Transferase"/>
</dbReference>
<proteinExistence type="predicted"/>
<dbReference type="Gene3D" id="3.30.200.20">
    <property type="entry name" value="Phosphorylase Kinase, domain 1"/>
    <property type="match status" value="1"/>
</dbReference>
<evidence type="ECO:0000313" key="3">
    <source>
        <dbReference type="Proteomes" id="UP000198802"/>
    </source>
</evidence>
<dbReference type="CDD" id="cd05154">
    <property type="entry name" value="ACAD10_11_N-like"/>
    <property type="match status" value="1"/>
</dbReference>
<dbReference type="PANTHER" id="PTHR21310:SF40">
    <property type="entry name" value="AMINOGLYCOSIDE PHOSPHOTRANSFERASE DOMAIN-CONTAINING PROTEIN-RELATED"/>
    <property type="match status" value="1"/>
</dbReference>
<dbReference type="Proteomes" id="UP000198802">
    <property type="component" value="Unassembled WGS sequence"/>
</dbReference>